<dbReference type="AlphaFoldDB" id="A0A942YVQ4"/>
<gene>
    <name evidence="1" type="ORF">KHA99_18020</name>
</gene>
<dbReference type="Proteomes" id="UP000679749">
    <property type="component" value="Unassembled WGS sequence"/>
</dbReference>
<dbReference type="RefSeq" id="WP_213118821.1">
    <property type="nucleotide sequence ID" value="NZ_JAGYPF010000003.1"/>
</dbReference>
<keyword evidence="2" id="KW-1185">Reference proteome</keyword>
<protein>
    <submittedName>
        <fullName evidence="1">Uncharacterized protein</fullName>
    </submittedName>
</protein>
<proteinExistence type="predicted"/>
<accession>A0A942YVQ4</accession>
<comment type="caution">
    <text evidence="1">The sequence shown here is derived from an EMBL/GenBank/DDBJ whole genome shotgun (WGS) entry which is preliminary data.</text>
</comment>
<name>A0A942YVQ4_9BACI</name>
<reference evidence="1" key="1">
    <citation type="submission" date="2021-05" db="EMBL/GenBank/DDBJ databases">
        <title>Novel Bacillus species.</title>
        <authorList>
            <person name="Liu G."/>
        </authorList>
    </citation>
    <scope>NUCLEOTIDE SEQUENCE</scope>
    <source>
        <strain evidence="1">FJAT-49825</strain>
    </source>
</reference>
<evidence type="ECO:0000313" key="2">
    <source>
        <dbReference type="Proteomes" id="UP000679749"/>
    </source>
</evidence>
<evidence type="ECO:0000313" key="1">
    <source>
        <dbReference type="EMBL" id="MBS4214349.1"/>
    </source>
</evidence>
<sequence length="77" mass="9011">MATVLFGTIEYYEGEIVNYLSNRYSYDHEDAAKRVFDLLEKEILNTFLFEETLRIQCLHNLIKAFGKVSKKSIVMIS</sequence>
<organism evidence="1 2">
    <name type="scientific">Neobacillus rhizophilus</name>
    <dbReference type="NCBI Taxonomy" id="2833579"/>
    <lineage>
        <taxon>Bacteria</taxon>
        <taxon>Bacillati</taxon>
        <taxon>Bacillota</taxon>
        <taxon>Bacilli</taxon>
        <taxon>Bacillales</taxon>
        <taxon>Bacillaceae</taxon>
        <taxon>Neobacillus</taxon>
    </lineage>
</organism>
<dbReference type="EMBL" id="JAGYPF010000003">
    <property type="protein sequence ID" value="MBS4214349.1"/>
    <property type="molecule type" value="Genomic_DNA"/>
</dbReference>